<reference evidence="1" key="1">
    <citation type="submission" date="2020-05" db="EMBL/GenBank/DDBJ databases">
        <title>Large-scale comparative analyses of tick genomes elucidate their genetic diversity and vector capacities.</title>
        <authorList>
            <person name="Jia N."/>
            <person name="Wang J."/>
            <person name="Shi W."/>
            <person name="Du L."/>
            <person name="Sun Y."/>
            <person name="Zhan W."/>
            <person name="Jiang J."/>
            <person name="Wang Q."/>
            <person name="Zhang B."/>
            <person name="Ji P."/>
            <person name="Sakyi L.B."/>
            <person name="Cui X."/>
            <person name="Yuan T."/>
            <person name="Jiang B."/>
            <person name="Yang W."/>
            <person name="Lam T.T.-Y."/>
            <person name="Chang Q."/>
            <person name="Ding S."/>
            <person name="Wang X."/>
            <person name="Zhu J."/>
            <person name="Ruan X."/>
            <person name="Zhao L."/>
            <person name="Wei J."/>
            <person name="Que T."/>
            <person name="Du C."/>
            <person name="Cheng J."/>
            <person name="Dai P."/>
            <person name="Han X."/>
            <person name="Huang E."/>
            <person name="Gao Y."/>
            <person name="Liu J."/>
            <person name="Shao H."/>
            <person name="Ye R."/>
            <person name="Li L."/>
            <person name="Wei W."/>
            <person name="Wang X."/>
            <person name="Wang C."/>
            <person name="Yang T."/>
            <person name="Huo Q."/>
            <person name="Li W."/>
            <person name="Guo W."/>
            <person name="Chen H."/>
            <person name="Zhou L."/>
            <person name="Ni X."/>
            <person name="Tian J."/>
            <person name="Zhou Y."/>
            <person name="Sheng Y."/>
            <person name="Liu T."/>
            <person name="Pan Y."/>
            <person name="Xia L."/>
            <person name="Li J."/>
            <person name="Zhao F."/>
            <person name="Cao W."/>
        </authorList>
    </citation>
    <scope>NUCLEOTIDE SEQUENCE</scope>
    <source>
        <strain evidence="1">Hyas-2018</strain>
    </source>
</reference>
<dbReference type="Proteomes" id="UP000821845">
    <property type="component" value="Chromosome 3"/>
</dbReference>
<proteinExistence type="predicted"/>
<sequence>MNRASDTKKPCVSIVAPLTRDRQRRRSGACNLSGCPPLRRRTTTDQQPPPPSPRAALCDSGRRCAPSERPPRSSFFPGRDFESRQGPPPSVRKTRSPRWPMRRGSPCAGALSDSVGMAAGRRLSSLFFGEAGVGAPWRSAASTCCSLLAAAARC</sequence>
<keyword evidence="2" id="KW-1185">Reference proteome</keyword>
<gene>
    <name evidence="1" type="ORF">HPB50_018905</name>
</gene>
<evidence type="ECO:0000313" key="2">
    <source>
        <dbReference type="Proteomes" id="UP000821845"/>
    </source>
</evidence>
<evidence type="ECO:0000313" key="1">
    <source>
        <dbReference type="EMBL" id="KAH6936523.1"/>
    </source>
</evidence>
<protein>
    <submittedName>
        <fullName evidence="1">Uncharacterized protein</fullName>
    </submittedName>
</protein>
<dbReference type="EMBL" id="CM023483">
    <property type="protein sequence ID" value="KAH6936523.1"/>
    <property type="molecule type" value="Genomic_DNA"/>
</dbReference>
<comment type="caution">
    <text evidence="1">The sequence shown here is derived from an EMBL/GenBank/DDBJ whole genome shotgun (WGS) entry which is preliminary data.</text>
</comment>
<name>A0ACB7SNT8_HYAAI</name>
<accession>A0ACB7SNT8</accession>
<organism evidence="1 2">
    <name type="scientific">Hyalomma asiaticum</name>
    <name type="common">Tick</name>
    <dbReference type="NCBI Taxonomy" id="266040"/>
    <lineage>
        <taxon>Eukaryota</taxon>
        <taxon>Metazoa</taxon>
        <taxon>Ecdysozoa</taxon>
        <taxon>Arthropoda</taxon>
        <taxon>Chelicerata</taxon>
        <taxon>Arachnida</taxon>
        <taxon>Acari</taxon>
        <taxon>Parasitiformes</taxon>
        <taxon>Ixodida</taxon>
        <taxon>Ixodoidea</taxon>
        <taxon>Ixodidae</taxon>
        <taxon>Hyalomminae</taxon>
        <taxon>Hyalomma</taxon>
    </lineage>
</organism>